<sequence>MSVIVGFQQAVVVEKVMEKPGDWAVEVGLRVTLKVAAVHGASDLDSRYDQTRSTSILP</sequence>
<dbReference type="EMBL" id="LN829119">
    <property type="protein sequence ID" value="CPR15241.1"/>
    <property type="molecule type" value="Genomic_DNA"/>
</dbReference>
<evidence type="ECO:0000313" key="1">
    <source>
        <dbReference type="EMBL" id="CPR15241.1"/>
    </source>
</evidence>
<dbReference type="AlphaFoldDB" id="A0A0D6JA93"/>
<reference evidence="2" key="1">
    <citation type="submission" date="2015-02" db="EMBL/GenBank/DDBJ databases">
        <authorList>
            <person name="Chooi Y.-H."/>
        </authorList>
    </citation>
    <scope>NUCLEOTIDE SEQUENCE [LARGE SCALE GENOMIC DNA]</scope>
    <source>
        <strain evidence="2">strain Y</strain>
    </source>
</reference>
<keyword evidence="2" id="KW-1185">Reference proteome</keyword>
<dbReference type="KEGG" id="fil:BN1229_v1_0266"/>
<dbReference type="KEGG" id="fiy:BN1229_v1_0270"/>
<gene>
    <name evidence="1" type="ORF">YBN1229_v1_0270</name>
</gene>
<proteinExistence type="predicted"/>
<evidence type="ECO:0000313" key="2">
    <source>
        <dbReference type="Proteomes" id="UP000033187"/>
    </source>
</evidence>
<dbReference type="Proteomes" id="UP000033187">
    <property type="component" value="Chromosome 1"/>
</dbReference>
<accession>A0A0D6JA93</accession>
<name>A0A0D6JA93_9HYPH</name>
<organism evidence="1 2">
    <name type="scientific">Candidatus Filomicrobium marinum</name>
    <dbReference type="NCBI Taxonomy" id="1608628"/>
    <lineage>
        <taxon>Bacteria</taxon>
        <taxon>Pseudomonadati</taxon>
        <taxon>Pseudomonadota</taxon>
        <taxon>Alphaproteobacteria</taxon>
        <taxon>Hyphomicrobiales</taxon>
        <taxon>Hyphomicrobiaceae</taxon>
        <taxon>Filomicrobium</taxon>
    </lineage>
</organism>
<protein>
    <submittedName>
        <fullName evidence="1">Uncharacterized protein</fullName>
    </submittedName>
</protein>